<evidence type="ECO:0000256" key="2">
    <source>
        <dbReference type="ARBA" id="ARBA00022448"/>
    </source>
</evidence>
<dbReference type="GO" id="GO:0022857">
    <property type="term" value="F:transmembrane transporter activity"/>
    <property type="evidence" value="ECO:0007669"/>
    <property type="project" value="InterPro"/>
</dbReference>
<evidence type="ECO:0000256" key="8">
    <source>
        <dbReference type="ARBA" id="ARBA00037998"/>
    </source>
</evidence>
<organism evidence="10 11">
    <name type="scientific">Pollutimonas bauzanensis</name>
    <dbReference type="NCBI Taxonomy" id="658167"/>
    <lineage>
        <taxon>Bacteria</taxon>
        <taxon>Pseudomonadati</taxon>
        <taxon>Pseudomonadota</taxon>
        <taxon>Betaproteobacteria</taxon>
        <taxon>Burkholderiales</taxon>
        <taxon>Alcaligenaceae</taxon>
        <taxon>Pollutimonas</taxon>
    </lineage>
</organism>
<dbReference type="Pfam" id="PF02653">
    <property type="entry name" value="BPD_transp_2"/>
    <property type="match status" value="1"/>
</dbReference>
<comment type="subcellular location">
    <subcellularLocation>
        <location evidence="1">Cell membrane</location>
        <topology evidence="1">Multi-pass membrane protein</topology>
    </subcellularLocation>
</comment>
<feature type="transmembrane region" description="Helical" evidence="9">
    <location>
        <begin position="44"/>
        <end position="61"/>
    </location>
</feature>
<dbReference type="InterPro" id="IPR001851">
    <property type="entry name" value="ABC_transp_permease"/>
</dbReference>
<proteinExistence type="inferred from homology"/>
<gene>
    <name evidence="10" type="ORF">SAMN04488135_102303</name>
</gene>
<keyword evidence="2" id="KW-0813">Transport</keyword>
<dbReference type="Proteomes" id="UP000184226">
    <property type="component" value="Unassembled WGS sequence"/>
</dbReference>
<feature type="transmembrane region" description="Helical" evidence="9">
    <location>
        <begin position="267"/>
        <end position="288"/>
    </location>
</feature>
<feature type="transmembrane region" description="Helical" evidence="9">
    <location>
        <begin position="67"/>
        <end position="87"/>
    </location>
</feature>
<sequence length="302" mass="31159">MTITTIMLGVVTGLALASIYILISVSFTIILAASGVFNFAQGTIVMMGTILAFILGVHLGWAPLITAAATAGVGIVAGLLTHFIAVLPAMGRTRSFSHTTMLTTIGLATAANSAVSILFGSDSHRVPSYVSDDPLFLFSIPIRPIYLVMIATGIAVTILVEWVVRRTSVGHIFRATLEDPECAQLFGINTGKIIAIAFGIAGGMSALAGLLIAPVIAASAYSAQELTFYGFAGMALSGFGSFAGALFGSVIVGLISGIVPAVANPHLALPLIWLVVVVVLLVKPSGLWGTAGLFGSTRIREV</sequence>
<dbReference type="OrthoDB" id="9807115at2"/>
<keyword evidence="6 9" id="KW-1133">Transmembrane helix</keyword>
<accession>A0A1M5QJY3</accession>
<keyword evidence="4 9" id="KW-0812">Transmembrane</keyword>
<feature type="transmembrane region" description="Helical" evidence="9">
    <location>
        <begin position="140"/>
        <end position="164"/>
    </location>
</feature>
<evidence type="ECO:0000256" key="5">
    <source>
        <dbReference type="ARBA" id="ARBA00022970"/>
    </source>
</evidence>
<dbReference type="GO" id="GO:0005886">
    <property type="term" value="C:plasma membrane"/>
    <property type="evidence" value="ECO:0007669"/>
    <property type="project" value="UniProtKB-SubCell"/>
</dbReference>
<evidence type="ECO:0000256" key="1">
    <source>
        <dbReference type="ARBA" id="ARBA00004651"/>
    </source>
</evidence>
<protein>
    <submittedName>
        <fullName evidence="10">Branched-chain amino acid transport system permease protein</fullName>
    </submittedName>
</protein>
<keyword evidence="5" id="KW-0029">Amino-acid transport</keyword>
<feature type="transmembrane region" description="Helical" evidence="9">
    <location>
        <begin position="6"/>
        <end position="32"/>
    </location>
</feature>
<keyword evidence="11" id="KW-1185">Reference proteome</keyword>
<evidence type="ECO:0000256" key="6">
    <source>
        <dbReference type="ARBA" id="ARBA00022989"/>
    </source>
</evidence>
<feature type="transmembrane region" description="Helical" evidence="9">
    <location>
        <begin position="193"/>
        <end position="216"/>
    </location>
</feature>
<evidence type="ECO:0000256" key="9">
    <source>
        <dbReference type="SAM" id="Phobius"/>
    </source>
</evidence>
<comment type="similarity">
    <text evidence="8">Belongs to the binding-protein-dependent transport system permease family. LivHM subfamily.</text>
</comment>
<dbReference type="GO" id="GO:0006865">
    <property type="term" value="P:amino acid transport"/>
    <property type="evidence" value="ECO:0007669"/>
    <property type="project" value="UniProtKB-KW"/>
</dbReference>
<dbReference type="InterPro" id="IPR052157">
    <property type="entry name" value="BCAA_transport_permease"/>
</dbReference>
<name>A0A1M5QJY3_9BURK</name>
<evidence type="ECO:0000256" key="4">
    <source>
        <dbReference type="ARBA" id="ARBA00022692"/>
    </source>
</evidence>
<dbReference type="EMBL" id="FQXE01000002">
    <property type="protein sequence ID" value="SHH14415.1"/>
    <property type="molecule type" value="Genomic_DNA"/>
</dbReference>
<keyword evidence="7 9" id="KW-0472">Membrane</keyword>
<feature type="transmembrane region" description="Helical" evidence="9">
    <location>
        <begin position="99"/>
        <end position="120"/>
    </location>
</feature>
<feature type="transmembrane region" description="Helical" evidence="9">
    <location>
        <begin position="228"/>
        <end position="255"/>
    </location>
</feature>
<evidence type="ECO:0000313" key="11">
    <source>
        <dbReference type="Proteomes" id="UP000184226"/>
    </source>
</evidence>
<keyword evidence="3" id="KW-1003">Cell membrane</keyword>
<dbReference type="PANTHER" id="PTHR11795">
    <property type="entry name" value="BRANCHED-CHAIN AMINO ACID TRANSPORT SYSTEM PERMEASE PROTEIN LIVH"/>
    <property type="match status" value="1"/>
</dbReference>
<dbReference type="PANTHER" id="PTHR11795:SF445">
    <property type="entry name" value="AMINO ACID ABC TRANSPORTER PERMEASE PROTEIN"/>
    <property type="match status" value="1"/>
</dbReference>
<evidence type="ECO:0000313" key="10">
    <source>
        <dbReference type="EMBL" id="SHH14415.1"/>
    </source>
</evidence>
<evidence type="ECO:0000256" key="3">
    <source>
        <dbReference type="ARBA" id="ARBA00022475"/>
    </source>
</evidence>
<evidence type="ECO:0000256" key="7">
    <source>
        <dbReference type="ARBA" id="ARBA00023136"/>
    </source>
</evidence>
<reference evidence="10 11" key="1">
    <citation type="submission" date="2016-11" db="EMBL/GenBank/DDBJ databases">
        <authorList>
            <person name="Jaros S."/>
            <person name="Januszkiewicz K."/>
            <person name="Wedrychowicz H."/>
        </authorList>
    </citation>
    <scope>NUCLEOTIDE SEQUENCE [LARGE SCALE GENOMIC DNA]</scope>
    <source>
        <strain evidence="10 11">CGMCC 1.10190</strain>
    </source>
</reference>
<dbReference type="STRING" id="658167.SAMN04488135_102303"/>
<dbReference type="AlphaFoldDB" id="A0A1M5QJY3"/>
<dbReference type="CDD" id="cd06582">
    <property type="entry name" value="TM_PBP1_LivH_like"/>
    <property type="match status" value="1"/>
</dbReference>
<dbReference type="RefSeq" id="WP_073101942.1">
    <property type="nucleotide sequence ID" value="NZ_FQXE01000002.1"/>
</dbReference>